<dbReference type="PROSITE" id="PS50157">
    <property type="entry name" value="ZINC_FINGER_C2H2_2"/>
    <property type="match status" value="2"/>
</dbReference>
<protein>
    <submittedName>
        <fullName evidence="4">Uncharacterized protein LOC114533235</fullName>
    </submittedName>
</protein>
<dbReference type="OrthoDB" id="2406293at2759"/>
<comment type="caution">
    <text evidence="4">The sequence shown here is derived from an EMBL/GenBank/DDBJ whole genome shotgun (WGS) entry which is preliminary data.</text>
</comment>
<feature type="domain" description="C2H2-type" evidence="3">
    <location>
        <begin position="644"/>
        <end position="673"/>
    </location>
</feature>
<dbReference type="SUPFAM" id="SSF56672">
    <property type="entry name" value="DNA/RNA polymerases"/>
    <property type="match status" value="1"/>
</dbReference>
<dbReference type="PANTHER" id="PTHR31511">
    <property type="entry name" value="PROTEIN CBG23764"/>
    <property type="match status" value="1"/>
</dbReference>
<dbReference type="InterPro" id="IPR023211">
    <property type="entry name" value="DNA_pol_palm_dom_sf"/>
</dbReference>
<dbReference type="SUPFAM" id="SSF54060">
    <property type="entry name" value="His-Me finger endonucleases"/>
    <property type="match status" value="1"/>
</dbReference>
<keyword evidence="1" id="KW-0479">Metal-binding</keyword>
<dbReference type="PANTHER" id="PTHR31511:SF12">
    <property type="entry name" value="RHO TERMINATION FACTOR N-TERMINAL DOMAIN-CONTAINING PROTEIN"/>
    <property type="match status" value="1"/>
</dbReference>
<dbReference type="InterPro" id="IPR043502">
    <property type="entry name" value="DNA/RNA_pol_sf"/>
</dbReference>
<evidence type="ECO:0000256" key="2">
    <source>
        <dbReference type="SAM" id="MobiDB-lite"/>
    </source>
</evidence>
<organism evidence="4 5">
    <name type="scientific">Rhizophagus clarus</name>
    <dbReference type="NCBI Taxonomy" id="94130"/>
    <lineage>
        <taxon>Eukaryota</taxon>
        <taxon>Fungi</taxon>
        <taxon>Fungi incertae sedis</taxon>
        <taxon>Mucoromycota</taxon>
        <taxon>Glomeromycotina</taxon>
        <taxon>Glomeromycetes</taxon>
        <taxon>Glomerales</taxon>
        <taxon>Glomeraceae</taxon>
        <taxon>Rhizophagus</taxon>
    </lineage>
</organism>
<evidence type="ECO:0000259" key="3">
    <source>
        <dbReference type="PROSITE" id="PS50157"/>
    </source>
</evidence>
<accession>A0A8H3M7E4</accession>
<feature type="region of interest" description="Disordered" evidence="2">
    <location>
        <begin position="51"/>
        <end position="75"/>
    </location>
</feature>
<dbReference type="EMBL" id="BLAL01000261">
    <property type="protein sequence ID" value="GES97889.1"/>
    <property type="molecule type" value="Genomic_DNA"/>
</dbReference>
<evidence type="ECO:0000256" key="1">
    <source>
        <dbReference type="PROSITE-ProRule" id="PRU00042"/>
    </source>
</evidence>
<dbReference type="Gene3D" id="3.90.1600.10">
    <property type="entry name" value="Palm domain of DNA polymerase"/>
    <property type="match status" value="1"/>
</dbReference>
<dbReference type="GO" id="GO:0008270">
    <property type="term" value="F:zinc ion binding"/>
    <property type="evidence" value="ECO:0007669"/>
    <property type="project" value="UniProtKB-KW"/>
</dbReference>
<reference evidence="4" key="1">
    <citation type="submission" date="2019-10" db="EMBL/GenBank/DDBJ databases">
        <title>Conservation and host-specific expression of non-tandemly repeated heterogenous ribosome RNA gene in arbuscular mycorrhizal fungi.</title>
        <authorList>
            <person name="Maeda T."/>
            <person name="Kobayashi Y."/>
            <person name="Nakagawa T."/>
            <person name="Ezawa T."/>
            <person name="Yamaguchi K."/>
            <person name="Bino T."/>
            <person name="Nishimoto Y."/>
            <person name="Shigenobu S."/>
            <person name="Kawaguchi M."/>
        </authorList>
    </citation>
    <scope>NUCLEOTIDE SEQUENCE</scope>
    <source>
        <strain evidence="4">HR1</strain>
    </source>
</reference>
<dbReference type="SUPFAM" id="SSF53098">
    <property type="entry name" value="Ribonuclease H-like"/>
    <property type="match status" value="1"/>
</dbReference>
<dbReference type="InterPro" id="IPR044925">
    <property type="entry name" value="His-Me_finger_sf"/>
</dbReference>
<feature type="compositionally biased region" description="Basic and acidic residues" evidence="2">
    <location>
        <begin position="66"/>
        <end position="75"/>
    </location>
</feature>
<name>A0A8H3M7E4_9GLOM</name>
<evidence type="ECO:0000313" key="5">
    <source>
        <dbReference type="Proteomes" id="UP000615446"/>
    </source>
</evidence>
<keyword evidence="1" id="KW-0863">Zinc-finger</keyword>
<dbReference type="InterPro" id="IPR013087">
    <property type="entry name" value="Znf_C2H2_type"/>
</dbReference>
<feature type="region of interest" description="Disordered" evidence="2">
    <location>
        <begin position="1"/>
        <end position="20"/>
    </location>
</feature>
<feature type="domain" description="C2H2-type" evidence="3">
    <location>
        <begin position="9"/>
        <end position="37"/>
    </location>
</feature>
<sequence>MARKDKKNRTCESCGKTVASPQKLRQHYRSAKNNCNPTNVCQPALTIEVQTPKPTPESEVIQTPVHEPESQKKAPIHGEDYITEEEAKNWISPNARKPSEHYRTWGARLVQRWKELDLGDHDTPTNLDECKTLCHDLEQQDPDAVRLPTLKELEKYKKITEDPEAGPGPDTQAHRDEQRNLRVQTFDNPFEQAIIQWKHPTRINIEQFKTVFVDPSGRNFITNEEAEKWDQEQHDPDEARLPTLDEIKEKEEKNRLEYIENLPPKERQEYEIQKEYASGKHFRSIYEEPEGIYIEEEPPHGDIVFLERERDPDRQHSSLKCMTVWEGVIPSCKNPAYAFNKEQDSELEYADAPYMPQLIAEARGAITDVLKEELSKRDQIKSALVVHATYVSYTYKGTGDISNRANYIPKYHHPYHRSQQREILSEQYIDEHITKSGVEIDKKIEKYLKEESGKILLRLEMVLIESYTLRRALGGSYEPTPPKLANKKCTINPDNQGLIDPETNRPSEKCLQGALGVYFAHQDGHTDHLGRRIFRAKNLKPYLERVKLDGIPMPTPVSPHIFNKIEEMNPDISIIVWKWKEETATPKPVIYSKNYNRPHIIHLMALTDITKSEEGKYGQKNHFLWVKNPDGLVYKDNAHKVKKHLCNRCFQSFTSKKSLDYHQEWCFGLGEAPQRVTMPVKDVNDFEEFRNYGRQINAPCVILADFESLKKKCDTHYGGNMRKIAEEEANSFSYSVHWIDTGETWGPFLYRGENATEEFIRQIDQELVEINRVLAVKHERIITDDYQRRFKEANRCWICEDKFSIDTDMINMLERKVANLSDKLTEIVQDPISYNKEKLSEGIKVFSPREISRKIWELEKNIESEKVKNGPQLVRMEKDLKNLYTDLLKAVKNPEDYKSLKTALSKAQAELAREEARDKKVWDHCHITGEFRGASHNTCNLKLQIEPWKTPIPVIFHNFRGYDSHLVCKSVGRSGNSLRISVIAETFERYKSMKVGQLKYIDSMQFMNSSLANLTKNLGDDHPITTEYFKKQGYTTEQISLAYRKGVFPHEYITSHDRFKETELPLIQEFHSVLGGKISQEDYEHAQKVWKEFGCKNLGEYNDLYLRIDVLSLADVWTTFRKTSMHHYGLDPSHYVSAPSLSWDAMLKMTKVKIELFTEMAMHDFIEKAKRGGIAMAVHRHFQANNPSMGEEFDPSQPTTWISYVDANNLYGWAMSQFLPVGNYKWVASREYLKNNPKMQKKYLEMILKTKADAPRGFFLMINSHFPLKTHDYLRDLPPAVENVAVKKDMLCPYNAKLVNDMDDGRFYPTEKLVPHLGPRKNYVIHYQELQYYIKLGMIVDEVTEILSFNQTNWLAPYIAKNTKLRQKAKNEFEKDFFKLMNNSVYGKTMENVRKYQDVKIMACNNESDEKKFLKKIRSPNFKYGRPLGDTLVGAHMGKASVVLNKPIIVGASVLGLSKLLMYRFWYDYVKEKYGDKARLGYMDTDSFIFMVETDDIYKDMAERPDIFDLNDSKTIGLFKDETPGNVITESFHIRAKSYHYVLANKSTKSKHKGVSKKGMNEMAENTYPKSKSPLTQVYRDCLFQKKVFYAKNIGFRSKDHVISLVESEKKALCPIDTKHWILSDGITTLPYEHWRTIAYKKMAKVGIPPEEAEKRAMSAKLPEKYQNEFGLEDIIDEVKKNIKMVFQNEVRAEDRQKVYIIGLQLTLDRLARELDFVQNNYQGNLID</sequence>
<proteinExistence type="predicted"/>
<dbReference type="InterPro" id="IPR012337">
    <property type="entry name" value="RNaseH-like_sf"/>
</dbReference>
<keyword evidence="1" id="KW-0862">Zinc</keyword>
<gene>
    <name evidence="4" type="ORF">RCL2_002445800</name>
</gene>
<dbReference type="Proteomes" id="UP000615446">
    <property type="component" value="Unassembled WGS sequence"/>
</dbReference>
<evidence type="ECO:0000313" key="4">
    <source>
        <dbReference type="EMBL" id="GES97889.1"/>
    </source>
</evidence>